<organism evidence="2 3">
    <name type="scientific">Rikenella microfusus</name>
    <dbReference type="NCBI Taxonomy" id="28139"/>
    <lineage>
        <taxon>Bacteria</taxon>
        <taxon>Pseudomonadati</taxon>
        <taxon>Bacteroidota</taxon>
        <taxon>Bacteroidia</taxon>
        <taxon>Bacteroidales</taxon>
        <taxon>Rikenellaceae</taxon>
        <taxon>Rikenella</taxon>
    </lineage>
</organism>
<dbReference type="Proteomes" id="UP000255233">
    <property type="component" value="Unassembled WGS sequence"/>
</dbReference>
<dbReference type="OrthoDB" id="1409865at2"/>
<reference evidence="2 3" key="1">
    <citation type="submission" date="2018-06" db="EMBL/GenBank/DDBJ databases">
        <authorList>
            <consortium name="Pathogen Informatics"/>
            <person name="Doyle S."/>
        </authorList>
    </citation>
    <scope>NUCLEOTIDE SEQUENCE [LARGE SCALE GENOMIC DNA]</scope>
    <source>
        <strain evidence="2 3">NCTC11190</strain>
    </source>
</reference>
<dbReference type="EMBL" id="UGVL01000001">
    <property type="protein sequence ID" value="SUE33288.1"/>
    <property type="molecule type" value="Genomic_DNA"/>
</dbReference>
<dbReference type="RefSeq" id="WP_027290704.1">
    <property type="nucleotide sequence ID" value="NZ_UGVL01000001.1"/>
</dbReference>
<keyword evidence="1" id="KW-0732">Signal</keyword>
<dbReference type="STRING" id="880526.GCA_000427365_00951"/>
<proteinExistence type="predicted"/>
<name>A0A379MNV8_9BACT</name>
<evidence type="ECO:0000313" key="3">
    <source>
        <dbReference type="Proteomes" id="UP000255233"/>
    </source>
</evidence>
<feature type="chain" id="PRO_5017044662" description="DUF4876 domain-containing protein" evidence="1">
    <location>
        <begin position="19"/>
        <end position="424"/>
    </location>
</feature>
<dbReference type="Pfam" id="PF16215">
    <property type="entry name" value="DUF4876"/>
    <property type="match status" value="1"/>
</dbReference>
<accession>A0A379MNV8</accession>
<dbReference type="AlphaFoldDB" id="A0A379MNV8"/>
<dbReference type="PROSITE" id="PS51257">
    <property type="entry name" value="PROKAR_LIPOPROTEIN"/>
    <property type="match status" value="1"/>
</dbReference>
<feature type="signal peptide" evidence="1">
    <location>
        <begin position="1"/>
        <end position="18"/>
    </location>
</feature>
<gene>
    <name evidence="2" type="ORF">NCTC11190_00494</name>
</gene>
<evidence type="ECO:0000313" key="2">
    <source>
        <dbReference type="EMBL" id="SUE33288.1"/>
    </source>
</evidence>
<sequence length="424" mass="46421">MKRLKRLALLCTAALALASCSDNTPKQVTIGNETIELTAPGNITSMNVKSGKYTFTNVTTGVAKELEYPLSSDASVEEGLYNVKFEGEAEVLVDLTKAADEEEAPTPVTVKMQGVANNVVVKADGTFSLELKLSVVPEASNDFVISEIYYVGSAYAPDASGKQKQYNGDQYIKITNNSDTVLFADGLALCESEFTTSQKKSGLTPDVRDEAITVDCFMVIPGSGTDYPVQPGESIILCDNAQNHKEADPSFMNLSGANFEWYTSSTSSTTTDTDNPAVPNLDIYYCYTRTIFVFNKQGTKAYALARLPEGMTKEKWLNDYAYTYTYTLVTGKPSKGSTAYKVPNEWVVDAVELRSYKSEFAWPVFDPSFDISYTYCGDLNAGSIDFGTAVRRKVASTTEDGRQILQDTNNSAEDFERNVTPSMK</sequence>
<dbReference type="InterPro" id="IPR032627">
    <property type="entry name" value="DUF4876"/>
</dbReference>
<evidence type="ECO:0008006" key="4">
    <source>
        <dbReference type="Google" id="ProtNLM"/>
    </source>
</evidence>
<keyword evidence="3" id="KW-1185">Reference proteome</keyword>
<evidence type="ECO:0000256" key="1">
    <source>
        <dbReference type="SAM" id="SignalP"/>
    </source>
</evidence>
<protein>
    <recommendedName>
        <fullName evidence="4">DUF4876 domain-containing protein</fullName>
    </recommendedName>
</protein>